<sequence>MRTVATSAVRRFGACAFGVSTSGPCERWIASPGSWAPGVCEFGVPDDGSGEPGDWGIGAGEFGIGVPEACAVCVGVVDGAAWAIVSGAIVSGAFGVGTAGAGEPGAGVSDVVAVARAGASEGRSIATCASCIGATGVSATGAGVSGLSGDRGAGTGALDCGASGSTTTVVGIGDACTIGVEGSDACAIGVGASGGAAPRVRPSDALVGCPSGGGAFDVPLVPAMSLTSSAQKLGPDATSSNTSGACRRIRRLDGATVVHGC</sequence>
<comment type="caution">
    <text evidence="1">The sequence shown here is derived from an EMBL/GenBank/DDBJ whole genome shotgun (WGS) entry which is preliminary data.</text>
</comment>
<gene>
    <name evidence="1" type="ORF">QZM52_03785</name>
</gene>
<dbReference type="RefSeq" id="WP_301754658.1">
    <property type="nucleotide sequence ID" value="NZ_JAUJSQ010000001.1"/>
</dbReference>
<proteinExistence type="predicted"/>
<organism evidence="1 2">
    <name type="scientific">Burkholderia metallica</name>
    <dbReference type="NCBI Taxonomy" id="488729"/>
    <lineage>
        <taxon>Bacteria</taxon>
        <taxon>Pseudomonadati</taxon>
        <taxon>Pseudomonadota</taxon>
        <taxon>Betaproteobacteria</taxon>
        <taxon>Burkholderiales</taxon>
        <taxon>Burkholderiaceae</taxon>
        <taxon>Burkholderia</taxon>
        <taxon>Burkholderia cepacia complex</taxon>
    </lineage>
</organism>
<evidence type="ECO:0000313" key="2">
    <source>
        <dbReference type="Proteomes" id="UP001171606"/>
    </source>
</evidence>
<protein>
    <submittedName>
        <fullName evidence="1">Uncharacterized protein</fullName>
    </submittedName>
</protein>
<keyword evidence="2" id="KW-1185">Reference proteome</keyword>
<dbReference type="EMBL" id="JAUJSQ010000001">
    <property type="protein sequence ID" value="MDN7930410.1"/>
    <property type="molecule type" value="Genomic_DNA"/>
</dbReference>
<dbReference type="Proteomes" id="UP001171606">
    <property type="component" value="Unassembled WGS sequence"/>
</dbReference>
<accession>A0ABT8P6J4</accession>
<evidence type="ECO:0000313" key="1">
    <source>
        <dbReference type="EMBL" id="MDN7930410.1"/>
    </source>
</evidence>
<name>A0ABT8P6J4_9BURK</name>
<reference evidence="1" key="1">
    <citation type="submission" date="2023-07" db="EMBL/GenBank/DDBJ databases">
        <title>A collection of bacterial strains from the Burkholderia cepacia Research Laboratory and Repository.</title>
        <authorList>
            <person name="Lipuma J."/>
            <person name="Spilker T."/>
            <person name="Caverly L."/>
        </authorList>
    </citation>
    <scope>NUCLEOTIDE SEQUENCE</scope>
    <source>
        <strain evidence="1">AU42020</strain>
    </source>
</reference>